<dbReference type="PANTHER" id="PTHR45947:SF3">
    <property type="entry name" value="SULFOQUINOVOSYL TRANSFERASE SQD2"/>
    <property type="match status" value="1"/>
</dbReference>
<protein>
    <submittedName>
        <fullName evidence="3">Glycosyltransferase involved in cell wall bisynthesis</fullName>
    </submittedName>
</protein>
<organism evidence="3 4">
    <name type="scientific">Apibacter mensalis</name>
    <dbReference type="NCBI Taxonomy" id="1586267"/>
    <lineage>
        <taxon>Bacteria</taxon>
        <taxon>Pseudomonadati</taxon>
        <taxon>Bacteroidota</taxon>
        <taxon>Flavobacteriia</taxon>
        <taxon>Flavobacteriales</taxon>
        <taxon>Weeksellaceae</taxon>
        <taxon>Apibacter</taxon>
    </lineage>
</organism>
<dbReference type="RefSeq" id="WP_055424754.1">
    <property type="nucleotide sequence ID" value="NZ_FCOR01000002.1"/>
</dbReference>
<dbReference type="EMBL" id="FCOR01000002">
    <property type="protein sequence ID" value="CVK15521.1"/>
    <property type="molecule type" value="Genomic_DNA"/>
</dbReference>
<dbReference type="OrthoDB" id="9768685at2"/>
<gene>
    <name evidence="3" type="ORF">Ga0061079_10267</name>
</gene>
<evidence type="ECO:0000313" key="4">
    <source>
        <dbReference type="Proteomes" id="UP000182761"/>
    </source>
</evidence>
<dbReference type="InterPro" id="IPR028098">
    <property type="entry name" value="Glyco_trans_4-like_N"/>
</dbReference>
<dbReference type="STRING" id="1586267.GCA_001418685_00345"/>
<dbReference type="Gene3D" id="3.40.50.2000">
    <property type="entry name" value="Glycogen Phosphorylase B"/>
    <property type="match status" value="2"/>
</dbReference>
<name>A0A0X3AMA4_9FLAO</name>
<dbReference type="PANTHER" id="PTHR45947">
    <property type="entry name" value="SULFOQUINOVOSYL TRANSFERASE SQD2"/>
    <property type="match status" value="1"/>
</dbReference>
<evidence type="ECO:0000259" key="2">
    <source>
        <dbReference type="Pfam" id="PF13439"/>
    </source>
</evidence>
<reference evidence="3 4" key="1">
    <citation type="submission" date="2016-01" db="EMBL/GenBank/DDBJ databases">
        <authorList>
            <person name="McClelland M."/>
            <person name="Jain A."/>
            <person name="Saraogi P."/>
            <person name="Mendelson R."/>
            <person name="Westerman R."/>
            <person name="SanMiguel P."/>
            <person name="Csonka L."/>
        </authorList>
    </citation>
    <scope>NUCLEOTIDE SEQUENCE [LARGE SCALE GENOMIC DNA]</scope>
    <source>
        <strain evidence="3 4">R-53146</strain>
    </source>
</reference>
<proteinExistence type="predicted"/>
<sequence>MNKALVHDWYCTIGGGEMVVKALNEIWDDFDLFSLVDSFDDKKRDEILNGKKVTTSFIQKIPTAKKNHRKFLQLYPQAIEQLDVSKYDLIISSSSSIAKGVLSHTNQLHICYCHSPARYAWDLYQNYLLESGLNQGLKGLYAKYILHKFRIWDVISSNRVDYFIANSNNIAKRIKKIYNKDSEVIYPPIDTEFFSYYDQKSEFYLAASRMVPYKKMDLIVETFNTMPDKKLIVIGDGPDFKKIASIAKDNIELKGFVSNETLKFYLQRAKGFIFAADEDFGIFPVEAQACGTPVIALGKGGALETIIPGETGVFFNKQSVKSLKAALEEFSKIEFNYKKIRDHALNFSKEKFKNKIKKFVLEKYKEFQDTKP</sequence>
<dbReference type="Pfam" id="PF13439">
    <property type="entry name" value="Glyco_transf_4"/>
    <property type="match status" value="1"/>
</dbReference>
<dbReference type="SUPFAM" id="SSF53756">
    <property type="entry name" value="UDP-Glycosyltransferase/glycogen phosphorylase"/>
    <property type="match status" value="1"/>
</dbReference>
<dbReference type="InterPro" id="IPR001296">
    <property type="entry name" value="Glyco_trans_1"/>
</dbReference>
<dbReference type="InterPro" id="IPR050194">
    <property type="entry name" value="Glycosyltransferase_grp1"/>
</dbReference>
<feature type="domain" description="Glycosyltransferase subfamily 4-like N-terminal" evidence="2">
    <location>
        <begin position="41"/>
        <end position="192"/>
    </location>
</feature>
<feature type="domain" description="Glycosyl transferase family 1" evidence="1">
    <location>
        <begin position="198"/>
        <end position="341"/>
    </location>
</feature>
<dbReference type="GO" id="GO:0016757">
    <property type="term" value="F:glycosyltransferase activity"/>
    <property type="evidence" value="ECO:0007669"/>
    <property type="project" value="InterPro"/>
</dbReference>
<evidence type="ECO:0000313" key="3">
    <source>
        <dbReference type="EMBL" id="CVK15521.1"/>
    </source>
</evidence>
<evidence type="ECO:0000259" key="1">
    <source>
        <dbReference type="Pfam" id="PF00534"/>
    </source>
</evidence>
<dbReference type="Proteomes" id="UP000182761">
    <property type="component" value="Unassembled WGS sequence"/>
</dbReference>
<accession>A0A0X3AMA4</accession>
<keyword evidence="4" id="KW-1185">Reference proteome</keyword>
<dbReference type="AlphaFoldDB" id="A0A0X3AMA4"/>
<dbReference type="Pfam" id="PF00534">
    <property type="entry name" value="Glycos_transf_1"/>
    <property type="match status" value="1"/>
</dbReference>
<keyword evidence="3" id="KW-0808">Transferase</keyword>